<proteinExistence type="predicted"/>
<dbReference type="Proteomes" id="UP001269819">
    <property type="component" value="Unassembled WGS sequence"/>
</dbReference>
<feature type="compositionally biased region" description="Pro residues" evidence="1">
    <location>
        <begin position="102"/>
        <end position="113"/>
    </location>
</feature>
<evidence type="ECO:0000256" key="1">
    <source>
        <dbReference type="SAM" id="MobiDB-lite"/>
    </source>
</evidence>
<protein>
    <submittedName>
        <fullName evidence="2">Choice-of-anchor U domain-containing protein</fullName>
    </submittedName>
</protein>
<evidence type="ECO:0000313" key="2">
    <source>
        <dbReference type="EMBL" id="MDV2079478.1"/>
    </source>
</evidence>
<dbReference type="EMBL" id="JAWIIJ010000008">
    <property type="protein sequence ID" value="MDV2079478.1"/>
    <property type="molecule type" value="Genomic_DNA"/>
</dbReference>
<name>A0ABU3VYU9_9GAMM</name>
<accession>A0ABU3VYU9</accession>
<reference evidence="2 3" key="1">
    <citation type="submission" date="2023-10" db="EMBL/GenBank/DDBJ databases">
        <title>Characteristics and mechanism of a salt-tolerant marine origin heterotrophic nitrifying- aerobic denitrifying bacteria Marinobacter xestospongiae HN1.</title>
        <authorList>
            <person name="Qi R."/>
        </authorList>
    </citation>
    <scope>NUCLEOTIDE SEQUENCE [LARGE SCALE GENOMIC DNA]</scope>
    <source>
        <strain evidence="2 3">HN1</strain>
    </source>
</reference>
<comment type="caution">
    <text evidence="2">The sequence shown here is derived from an EMBL/GenBank/DDBJ whole genome shotgun (WGS) entry which is preliminary data.</text>
</comment>
<keyword evidence="3" id="KW-1185">Reference proteome</keyword>
<feature type="region of interest" description="Disordered" evidence="1">
    <location>
        <begin position="94"/>
        <end position="118"/>
    </location>
</feature>
<dbReference type="InterPro" id="IPR053784">
    <property type="entry name" value="Choice_anch_U_dom"/>
</dbReference>
<dbReference type="RefSeq" id="WP_316974030.1">
    <property type="nucleotide sequence ID" value="NZ_JAWIIJ010000008.1"/>
</dbReference>
<feature type="non-terminal residue" evidence="2">
    <location>
        <position position="1"/>
    </location>
</feature>
<sequence>RPDDLEMPLGLLSFGAELEQGSDSATFELYLNGDLNINGYWKQDSDGDWVNLASEAYGGSVSQVNDRLLLTFTIEDGGQFDDDGQVNGVITDPGAPGFRAPVPEPEPEPPTPPGAFDGLPMDTYFDWFNLG</sequence>
<gene>
    <name evidence="2" type="ORF">RYS15_12360</name>
</gene>
<dbReference type="NCBIfam" id="NF041766">
    <property type="entry name" value="choice_anch_U"/>
    <property type="match status" value="1"/>
</dbReference>
<organism evidence="2 3">
    <name type="scientific">Marinobacter xestospongiae</name>
    <dbReference type="NCBI Taxonomy" id="994319"/>
    <lineage>
        <taxon>Bacteria</taxon>
        <taxon>Pseudomonadati</taxon>
        <taxon>Pseudomonadota</taxon>
        <taxon>Gammaproteobacteria</taxon>
        <taxon>Pseudomonadales</taxon>
        <taxon>Marinobacteraceae</taxon>
        <taxon>Marinobacter</taxon>
    </lineage>
</organism>
<evidence type="ECO:0000313" key="3">
    <source>
        <dbReference type="Proteomes" id="UP001269819"/>
    </source>
</evidence>